<dbReference type="OrthoDB" id="1938267at2759"/>
<dbReference type="Proteomes" id="UP000554482">
    <property type="component" value="Unassembled WGS sequence"/>
</dbReference>
<comment type="caution">
    <text evidence="1">The sequence shown here is derived from an EMBL/GenBank/DDBJ whole genome shotgun (WGS) entry which is preliminary data.</text>
</comment>
<sequence>MERDGNLRKERRVVMEEGNNNIFTANVDVDVDGDESSENFCASFEAERVWFEMYQLGHLGFGRVSFSGVPERDN</sequence>
<dbReference type="AlphaFoldDB" id="A0A7J6V705"/>
<accession>A0A7J6V705</accession>
<keyword evidence="2" id="KW-1185">Reference proteome</keyword>
<organism evidence="1 2">
    <name type="scientific">Thalictrum thalictroides</name>
    <name type="common">Rue-anemone</name>
    <name type="synonym">Anemone thalictroides</name>
    <dbReference type="NCBI Taxonomy" id="46969"/>
    <lineage>
        <taxon>Eukaryota</taxon>
        <taxon>Viridiplantae</taxon>
        <taxon>Streptophyta</taxon>
        <taxon>Embryophyta</taxon>
        <taxon>Tracheophyta</taxon>
        <taxon>Spermatophyta</taxon>
        <taxon>Magnoliopsida</taxon>
        <taxon>Ranunculales</taxon>
        <taxon>Ranunculaceae</taxon>
        <taxon>Thalictroideae</taxon>
        <taxon>Thalictrum</taxon>
    </lineage>
</organism>
<evidence type="ECO:0000313" key="1">
    <source>
        <dbReference type="EMBL" id="KAF5180428.1"/>
    </source>
</evidence>
<proteinExistence type="predicted"/>
<reference evidence="1 2" key="1">
    <citation type="submission" date="2020-06" db="EMBL/GenBank/DDBJ databases">
        <title>Transcriptomic and genomic resources for Thalictrum thalictroides and T. hernandezii: Facilitating candidate gene discovery in an emerging model plant lineage.</title>
        <authorList>
            <person name="Arias T."/>
            <person name="Riano-Pachon D.M."/>
            <person name="Di Stilio V.S."/>
        </authorList>
    </citation>
    <scope>NUCLEOTIDE SEQUENCE [LARGE SCALE GENOMIC DNA]</scope>
    <source>
        <strain evidence="2">cv. WT478/WT964</strain>
        <tissue evidence="1">Leaves</tissue>
    </source>
</reference>
<name>A0A7J6V705_THATH</name>
<protein>
    <submittedName>
        <fullName evidence="1">Uncharacterized protein</fullName>
    </submittedName>
</protein>
<gene>
    <name evidence="1" type="ORF">FRX31_029985</name>
</gene>
<evidence type="ECO:0000313" key="2">
    <source>
        <dbReference type="Proteomes" id="UP000554482"/>
    </source>
</evidence>
<dbReference type="EMBL" id="JABWDY010037431">
    <property type="protein sequence ID" value="KAF5180428.1"/>
    <property type="molecule type" value="Genomic_DNA"/>
</dbReference>